<dbReference type="RefSeq" id="XP_004258350.1">
    <property type="nucleotide sequence ID" value="XM_004258302.1"/>
</dbReference>
<keyword evidence="10" id="KW-1185">Reference proteome</keyword>
<dbReference type="PANTHER" id="PTHR21139">
    <property type="entry name" value="TRIOSEPHOSPHATE ISOMERASE"/>
    <property type="match status" value="1"/>
</dbReference>
<proteinExistence type="inferred from homology"/>
<evidence type="ECO:0000256" key="7">
    <source>
        <dbReference type="ARBA" id="ARBA00023235"/>
    </source>
</evidence>
<comment type="pathway">
    <text evidence="1 8">Carbohydrate degradation; glycolysis; D-glyceraldehyde 3-phosphate from glycerone phosphate: step 1/1.</text>
</comment>
<evidence type="ECO:0000256" key="2">
    <source>
        <dbReference type="ARBA" id="ARBA00004742"/>
    </source>
</evidence>
<keyword evidence="5 8" id="KW-0312">Gluconeogenesis</keyword>
<dbReference type="OMA" id="IEKNGTM"/>
<dbReference type="GO" id="GO:0019563">
    <property type="term" value="P:glycerol catabolic process"/>
    <property type="evidence" value="ECO:0007669"/>
    <property type="project" value="TreeGrafter"/>
</dbReference>
<dbReference type="GO" id="GO:0046166">
    <property type="term" value="P:glyceraldehyde-3-phosphate biosynthetic process"/>
    <property type="evidence" value="ECO:0007669"/>
    <property type="project" value="TreeGrafter"/>
</dbReference>
<evidence type="ECO:0000256" key="5">
    <source>
        <dbReference type="ARBA" id="ARBA00022432"/>
    </source>
</evidence>
<evidence type="ECO:0000256" key="6">
    <source>
        <dbReference type="ARBA" id="ARBA00023152"/>
    </source>
</evidence>
<comment type="pathway">
    <text evidence="2 8">Carbohydrate biosynthesis; gluconeogenesis.</text>
</comment>
<dbReference type="OrthoDB" id="6715177at2759"/>
<dbReference type="InterPro" id="IPR013785">
    <property type="entry name" value="Aldolase_TIM"/>
</dbReference>
<comment type="catalytic activity">
    <reaction evidence="8">
        <text>D-glyceraldehyde 3-phosphate = dihydroxyacetone phosphate</text>
        <dbReference type="Rhea" id="RHEA:18585"/>
        <dbReference type="ChEBI" id="CHEBI:57642"/>
        <dbReference type="ChEBI" id="CHEBI:59776"/>
        <dbReference type="EC" id="5.3.1.1"/>
    </reaction>
</comment>
<dbReference type="EC" id="5.3.1.1" evidence="8"/>
<dbReference type="HAMAP" id="MF_00147_B">
    <property type="entry name" value="TIM_B"/>
    <property type="match status" value="1"/>
</dbReference>
<dbReference type="UniPathway" id="UPA00138"/>
<comment type="subunit">
    <text evidence="4">Homodimer.</text>
</comment>
<dbReference type="Pfam" id="PF00121">
    <property type="entry name" value="TIM"/>
    <property type="match status" value="1"/>
</dbReference>
<organism evidence="9 10">
    <name type="scientific">Entamoeba invadens IP1</name>
    <dbReference type="NCBI Taxonomy" id="370355"/>
    <lineage>
        <taxon>Eukaryota</taxon>
        <taxon>Amoebozoa</taxon>
        <taxon>Evosea</taxon>
        <taxon>Archamoebae</taxon>
        <taxon>Mastigamoebida</taxon>
        <taxon>Entamoebidae</taxon>
        <taxon>Entamoeba</taxon>
    </lineage>
</organism>
<dbReference type="SUPFAM" id="SSF51351">
    <property type="entry name" value="Triosephosphate isomerase (TIM)"/>
    <property type="match status" value="1"/>
</dbReference>
<dbReference type="PANTHER" id="PTHR21139:SF2">
    <property type="entry name" value="TRIOSEPHOSPHATE ISOMERASE"/>
    <property type="match status" value="1"/>
</dbReference>
<dbReference type="PROSITE" id="PS00171">
    <property type="entry name" value="TIM_1"/>
    <property type="match status" value="1"/>
</dbReference>
<dbReference type="PROSITE" id="PS51440">
    <property type="entry name" value="TIM_2"/>
    <property type="match status" value="1"/>
</dbReference>
<dbReference type="NCBIfam" id="TIGR00419">
    <property type="entry name" value="tim"/>
    <property type="match status" value="1"/>
</dbReference>
<name>L7FN55_ENTIV</name>
<dbReference type="GO" id="GO:0005829">
    <property type="term" value="C:cytosol"/>
    <property type="evidence" value="ECO:0007669"/>
    <property type="project" value="TreeGrafter"/>
</dbReference>
<keyword evidence="6 8" id="KW-0324">Glycolysis</keyword>
<dbReference type="InterPro" id="IPR020861">
    <property type="entry name" value="Triosephosphate_isomerase_AS"/>
</dbReference>
<reference evidence="9 10" key="1">
    <citation type="submission" date="2012-10" db="EMBL/GenBank/DDBJ databases">
        <authorList>
            <person name="Zafar N."/>
            <person name="Inman J."/>
            <person name="Hall N."/>
            <person name="Lorenzi H."/>
            <person name="Caler E."/>
        </authorList>
    </citation>
    <scope>NUCLEOTIDE SEQUENCE [LARGE SCALE GENOMIC DNA]</scope>
    <source>
        <strain evidence="9 10">IP1</strain>
    </source>
</reference>
<dbReference type="FunFam" id="3.20.20.70:FF:000020">
    <property type="entry name" value="Triosephosphate isomerase"/>
    <property type="match status" value="1"/>
</dbReference>
<dbReference type="InterPro" id="IPR035990">
    <property type="entry name" value="TIM_sf"/>
</dbReference>
<dbReference type="EMBL" id="KB206458">
    <property type="protein sequence ID" value="ELP91579.1"/>
    <property type="molecule type" value="Genomic_DNA"/>
</dbReference>
<dbReference type="InterPro" id="IPR022896">
    <property type="entry name" value="TrioseP_Isoase_bac/euk"/>
</dbReference>
<evidence type="ECO:0000256" key="4">
    <source>
        <dbReference type="ARBA" id="ARBA00011738"/>
    </source>
</evidence>
<gene>
    <name evidence="9" type="ORF">EIN_129190</name>
</gene>
<dbReference type="VEuPathDB" id="AmoebaDB:EIN_129190"/>
<dbReference type="UniPathway" id="UPA00109">
    <property type="reaction ID" value="UER00189"/>
</dbReference>
<sequence length="260" mass="27976">MPRKFIIGGNWKCNGTNASIEPLTKGVAAVVDAEMAKKVEVVLGVPFIYLTKVQQILAGEANGANVLVSAENAWTKSGAYTGEVHVGMLVDCKVPYVILGHSERRQIFKETDEVVAEKVKVAIGAGLKVIACIGETEAERVGNKTEEVLARQLKAINTTLTKEEWKNVVLAYEPVWAIGTGKTATPDQAQEAHAFIRNWMAANISKEVAEETRIQYGGSVNNANCDELAKKVDIDGFLVGGASLDAGKFATIIKSANQKF</sequence>
<dbReference type="KEGG" id="eiv:EIN_129190"/>
<dbReference type="InterPro" id="IPR000652">
    <property type="entry name" value="Triosephosphate_isomerase"/>
</dbReference>
<keyword evidence="7 8" id="KW-0413">Isomerase</keyword>
<evidence type="ECO:0000256" key="3">
    <source>
        <dbReference type="ARBA" id="ARBA00007422"/>
    </source>
</evidence>
<dbReference type="GO" id="GO:0006094">
    <property type="term" value="P:gluconeogenesis"/>
    <property type="evidence" value="ECO:0007669"/>
    <property type="project" value="UniProtKB-UniPathway"/>
</dbReference>
<dbReference type="GO" id="GO:0004807">
    <property type="term" value="F:triose-phosphate isomerase activity"/>
    <property type="evidence" value="ECO:0007669"/>
    <property type="project" value="UniProtKB-EC"/>
</dbReference>
<dbReference type="Proteomes" id="UP000014680">
    <property type="component" value="Unassembled WGS sequence"/>
</dbReference>
<protein>
    <recommendedName>
        <fullName evidence="8">Triosephosphate isomerase</fullName>
        <ecNumber evidence="8">5.3.1.1</ecNumber>
    </recommendedName>
</protein>
<comment type="similarity">
    <text evidence="3 8">Belongs to the triosephosphate isomerase family.</text>
</comment>
<accession>L7FN55</accession>
<evidence type="ECO:0000313" key="10">
    <source>
        <dbReference type="Proteomes" id="UP000014680"/>
    </source>
</evidence>
<dbReference type="Gene3D" id="3.20.20.70">
    <property type="entry name" value="Aldolase class I"/>
    <property type="match status" value="1"/>
</dbReference>
<evidence type="ECO:0000313" key="9">
    <source>
        <dbReference type="EMBL" id="ELP91579.1"/>
    </source>
</evidence>
<evidence type="ECO:0000256" key="1">
    <source>
        <dbReference type="ARBA" id="ARBA00004680"/>
    </source>
</evidence>
<dbReference type="CDD" id="cd00311">
    <property type="entry name" value="TIM"/>
    <property type="match status" value="1"/>
</dbReference>
<dbReference type="GO" id="GO:0006096">
    <property type="term" value="P:glycolytic process"/>
    <property type="evidence" value="ECO:0007669"/>
    <property type="project" value="UniProtKB-UniPathway"/>
</dbReference>
<dbReference type="GeneID" id="14890587"/>
<evidence type="ECO:0000256" key="8">
    <source>
        <dbReference type="RuleBase" id="RU363013"/>
    </source>
</evidence>
<dbReference type="AlphaFoldDB" id="L7FN55"/>